<feature type="compositionally biased region" description="Basic and acidic residues" evidence="6">
    <location>
        <begin position="166"/>
        <end position="178"/>
    </location>
</feature>
<protein>
    <submittedName>
        <fullName evidence="7">Uncharacterized protein</fullName>
    </submittedName>
</protein>
<evidence type="ECO:0000256" key="6">
    <source>
        <dbReference type="SAM" id="MobiDB-lite"/>
    </source>
</evidence>
<feature type="compositionally biased region" description="Basic and acidic residues" evidence="6">
    <location>
        <begin position="214"/>
        <end position="235"/>
    </location>
</feature>
<dbReference type="Gene3D" id="6.10.110.10">
    <property type="match status" value="1"/>
</dbReference>
<comment type="subcellular location">
    <subcellularLocation>
        <location evidence="1">Membrane</location>
        <topology evidence="1">Multi-pass membrane protein</topology>
    </subcellularLocation>
</comment>
<dbReference type="EMBL" id="JAZAVJ010000043">
    <property type="protein sequence ID" value="KAK7418833.1"/>
    <property type="molecule type" value="Genomic_DNA"/>
</dbReference>
<feature type="compositionally biased region" description="Pro residues" evidence="6">
    <location>
        <begin position="189"/>
        <end position="201"/>
    </location>
</feature>
<reference evidence="7 8" key="1">
    <citation type="journal article" date="2025" name="Microbiol. Resour. Announc.">
        <title>Draft genome sequences for Neonectria magnoliae and Neonectria punicea, canker pathogens of Liriodendron tulipifera and Acer saccharum in West Virginia.</title>
        <authorList>
            <person name="Petronek H.M."/>
            <person name="Kasson M.T."/>
            <person name="Metheny A.M."/>
            <person name="Stauder C.M."/>
            <person name="Lovett B."/>
            <person name="Lynch S.C."/>
            <person name="Garnas J.R."/>
            <person name="Kasson L.R."/>
            <person name="Stajich J.E."/>
        </authorList>
    </citation>
    <scope>NUCLEOTIDE SEQUENCE [LARGE SCALE GENOMIC DNA]</scope>
    <source>
        <strain evidence="7 8">NRRL 64653</strain>
    </source>
</reference>
<dbReference type="InterPro" id="IPR009311">
    <property type="entry name" value="IFI6/IFI27-like"/>
</dbReference>
<keyword evidence="5" id="KW-0472">Membrane</keyword>
<accession>A0ABR1HD93</accession>
<keyword evidence="8" id="KW-1185">Reference proteome</keyword>
<feature type="region of interest" description="Disordered" evidence="6">
    <location>
        <begin position="1"/>
        <end position="40"/>
    </location>
</feature>
<dbReference type="PANTHER" id="PTHR16932:SF18">
    <property type="entry name" value="INTERFERON, ALPHA-INDUCIBLE PROTEIN 27-LIKE 2"/>
    <property type="match status" value="1"/>
</dbReference>
<dbReference type="Pfam" id="PF06140">
    <property type="entry name" value="Ifi-6-16"/>
    <property type="match status" value="1"/>
</dbReference>
<organism evidence="7 8">
    <name type="scientific">Neonectria punicea</name>
    <dbReference type="NCBI Taxonomy" id="979145"/>
    <lineage>
        <taxon>Eukaryota</taxon>
        <taxon>Fungi</taxon>
        <taxon>Dikarya</taxon>
        <taxon>Ascomycota</taxon>
        <taxon>Pezizomycotina</taxon>
        <taxon>Sordariomycetes</taxon>
        <taxon>Hypocreomycetidae</taxon>
        <taxon>Hypocreales</taxon>
        <taxon>Nectriaceae</taxon>
        <taxon>Neonectria</taxon>
    </lineage>
</organism>
<dbReference type="InterPro" id="IPR038213">
    <property type="entry name" value="IFI6/IFI27-like_sf"/>
</dbReference>
<evidence type="ECO:0000256" key="2">
    <source>
        <dbReference type="ARBA" id="ARBA00007262"/>
    </source>
</evidence>
<gene>
    <name evidence="7" type="ORF">QQX98_003695</name>
</gene>
<dbReference type="Proteomes" id="UP001498476">
    <property type="component" value="Unassembled WGS sequence"/>
</dbReference>
<dbReference type="PANTHER" id="PTHR16932">
    <property type="entry name" value="INTERFERON ALPHA-INDUCIBLE PROTEIN 27"/>
    <property type="match status" value="1"/>
</dbReference>
<feature type="compositionally biased region" description="Acidic residues" evidence="6">
    <location>
        <begin position="202"/>
        <end position="213"/>
    </location>
</feature>
<evidence type="ECO:0000313" key="8">
    <source>
        <dbReference type="Proteomes" id="UP001498476"/>
    </source>
</evidence>
<evidence type="ECO:0000256" key="4">
    <source>
        <dbReference type="ARBA" id="ARBA00022989"/>
    </source>
</evidence>
<keyword evidence="3" id="KW-0812">Transmembrane</keyword>
<comment type="caution">
    <text evidence="7">The sequence shown here is derived from an EMBL/GenBank/DDBJ whole genome shotgun (WGS) entry which is preliminary data.</text>
</comment>
<sequence length="235" mass="22879">MPADAPKAEGPQEDGPKAPEAGPKAPGGGPNAPDGDDAISRVRARLKATKFIQLANSKSQAKQWIKDHPYQATAFGAGATVVVAPALVATPALAALGFGANGIVGGSIAAGVQSGIGSVVAPSLFATLQSAGAAGYGLAAVHGTVQGVALGAGGLGAWFSRKMANREGRGGEASDKGGDGPGTDKPGPDEPAPGEPDPGDPGPDESSSDDEAPEKESEDGGAKEDAGSLDSKGKP</sequence>
<comment type="similarity">
    <text evidence="2">Belongs to the IFI6/IFI27 family.</text>
</comment>
<evidence type="ECO:0000256" key="3">
    <source>
        <dbReference type="ARBA" id="ARBA00022692"/>
    </source>
</evidence>
<feature type="region of interest" description="Disordered" evidence="6">
    <location>
        <begin position="166"/>
        <end position="235"/>
    </location>
</feature>
<evidence type="ECO:0000256" key="1">
    <source>
        <dbReference type="ARBA" id="ARBA00004141"/>
    </source>
</evidence>
<evidence type="ECO:0000256" key="5">
    <source>
        <dbReference type="ARBA" id="ARBA00023136"/>
    </source>
</evidence>
<evidence type="ECO:0000313" key="7">
    <source>
        <dbReference type="EMBL" id="KAK7418833.1"/>
    </source>
</evidence>
<keyword evidence="4" id="KW-1133">Transmembrane helix</keyword>
<name>A0ABR1HD93_9HYPO</name>
<proteinExistence type="inferred from homology"/>